<evidence type="ECO:0000313" key="3">
    <source>
        <dbReference type="Proteomes" id="UP001342631"/>
    </source>
</evidence>
<comment type="caution">
    <text evidence="2">The sequence shown here is derived from an EMBL/GenBank/DDBJ whole genome shotgun (WGS) entry which is preliminary data.</text>
</comment>
<accession>A0ABQ6R268</accession>
<proteinExistence type="predicted"/>
<name>A0ABQ6R268_9BACT</name>
<organism evidence="2 3">
    <name type="scientific">Corallococcus caeni</name>
    <dbReference type="NCBI Taxonomy" id="3082388"/>
    <lineage>
        <taxon>Bacteria</taxon>
        <taxon>Pseudomonadati</taxon>
        <taxon>Myxococcota</taxon>
        <taxon>Myxococcia</taxon>
        <taxon>Myxococcales</taxon>
        <taxon>Cystobacterineae</taxon>
        <taxon>Myxococcaceae</taxon>
        <taxon>Corallococcus</taxon>
    </lineage>
</organism>
<dbReference type="SUPFAM" id="SSF54637">
    <property type="entry name" value="Thioesterase/thiol ester dehydrase-isomerase"/>
    <property type="match status" value="1"/>
</dbReference>
<dbReference type="Pfam" id="PF09500">
    <property type="entry name" value="YiiD_C"/>
    <property type="match status" value="1"/>
</dbReference>
<reference evidence="2 3" key="1">
    <citation type="journal article" date="2024" name="Arch. Microbiol.">
        <title>Corallococcus caeni sp. nov., a novel myxobacterium isolated from activated sludge.</title>
        <authorList>
            <person name="Tomita S."/>
            <person name="Nakai R."/>
            <person name="Kuroda K."/>
            <person name="Kurashita H."/>
            <person name="Hatamoto M."/>
            <person name="Yamaguchi T."/>
            <person name="Narihiro T."/>
        </authorList>
    </citation>
    <scope>NUCLEOTIDE SEQUENCE [LARGE SCALE GENOMIC DNA]</scope>
    <source>
        <strain evidence="2 3">NO1</strain>
    </source>
</reference>
<sequence length="180" mass="19682">MGFHDNVRREPPMSLQREDVLAHLARDLHERIPMTKFLGIHFVEFEPGCIVLAAPLGPSLNHRGTAFGPGVFTSAGLAPWLLLVRAAWAERLAVQILLRRCEFAIHRPIACDYRARCEALPALEADTLRQGGKVRLTATSQVFIDEGAAAATYTAHFTLIGSSGAGEGDLALPFPEAWRT</sequence>
<dbReference type="EMBL" id="BTTX01000008">
    <property type="protein sequence ID" value="GMU10322.1"/>
    <property type="molecule type" value="Genomic_DNA"/>
</dbReference>
<gene>
    <name evidence="2" type="ORF">ASNO1_65760</name>
</gene>
<evidence type="ECO:0000313" key="2">
    <source>
        <dbReference type="EMBL" id="GMU10322.1"/>
    </source>
</evidence>
<dbReference type="InterPro" id="IPR012660">
    <property type="entry name" value="YiiD_C"/>
</dbReference>
<feature type="domain" description="Thioesterase putative" evidence="1">
    <location>
        <begin position="22"/>
        <end position="158"/>
    </location>
</feature>
<dbReference type="Proteomes" id="UP001342631">
    <property type="component" value="Unassembled WGS sequence"/>
</dbReference>
<dbReference type="InterPro" id="IPR029069">
    <property type="entry name" value="HotDog_dom_sf"/>
</dbReference>
<keyword evidence="3" id="KW-1185">Reference proteome</keyword>
<evidence type="ECO:0000259" key="1">
    <source>
        <dbReference type="Pfam" id="PF09500"/>
    </source>
</evidence>
<protein>
    <recommendedName>
        <fullName evidence="1">Thioesterase putative domain-containing protein</fullName>
    </recommendedName>
</protein>
<dbReference type="Gene3D" id="3.10.129.10">
    <property type="entry name" value="Hotdog Thioesterase"/>
    <property type="match status" value="1"/>
</dbReference>